<name>A0A517SLY0_9PLAN</name>
<keyword evidence="1" id="KW-0472">Membrane</keyword>
<accession>A0A517SLY0</accession>
<sequence>MDLAWLLAATAFFAITLMLLRFVDRLRTED</sequence>
<dbReference type="EMBL" id="CP036271">
    <property type="protein sequence ID" value="QDT57132.1"/>
    <property type="molecule type" value="Genomic_DNA"/>
</dbReference>
<reference evidence="2 3" key="1">
    <citation type="submission" date="2019-02" db="EMBL/GenBank/DDBJ databases">
        <title>Deep-cultivation of Planctomycetes and their phenomic and genomic characterization uncovers novel biology.</title>
        <authorList>
            <person name="Wiegand S."/>
            <person name="Jogler M."/>
            <person name="Boedeker C."/>
            <person name="Pinto D."/>
            <person name="Vollmers J."/>
            <person name="Rivas-Marin E."/>
            <person name="Kohn T."/>
            <person name="Peeters S.H."/>
            <person name="Heuer A."/>
            <person name="Rast P."/>
            <person name="Oberbeckmann S."/>
            <person name="Bunk B."/>
            <person name="Jeske O."/>
            <person name="Meyerdierks A."/>
            <person name="Storesund J.E."/>
            <person name="Kallscheuer N."/>
            <person name="Luecker S."/>
            <person name="Lage O.M."/>
            <person name="Pohl T."/>
            <person name="Merkel B.J."/>
            <person name="Hornburger P."/>
            <person name="Mueller R.-W."/>
            <person name="Bruemmer F."/>
            <person name="Labrenz M."/>
            <person name="Spormann A.M."/>
            <person name="Op den Camp H."/>
            <person name="Overmann J."/>
            <person name="Amann R."/>
            <person name="Jetten M.S.M."/>
            <person name="Mascher T."/>
            <person name="Medema M.H."/>
            <person name="Devos D.P."/>
            <person name="Kaster A.-K."/>
            <person name="Ovreas L."/>
            <person name="Rohde M."/>
            <person name="Galperin M.Y."/>
            <person name="Jogler C."/>
        </authorList>
    </citation>
    <scope>NUCLEOTIDE SEQUENCE [LARGE SCALE GENOMIC DNA]</scope>
    <source>
        <strain evidence="2 3">Pan44</strain>
    </source>
</reference>
<dbReference type="KEGG" id="ccos:Pan44_51980"/>
<organism evidence="2 3">
    <name type="scientific">Caulifigura coniformis</name>
    <dbReference type="NCBI Taxonomy" id="2527983"/>
    <lineage>
        <taxon>Bacteria</taxon>
        <taxon>Pseudomonadati</taxon>
        <taxon>Planctomycetota</taxon>
        <taxon>Planctomycetia</taxon>
        <taxon>Planctomycetales</taxon>
        <taxon>Planctomycetaceae</taxon>
        <taxon>Caulifigura</taxon>
    </lineage>
</organism>
<keyword evidence="1" id="KW-0812">Transmembrane</keyword>
<proteinExistence type="predicted"/>
<evidence type="ECO:0000256" key="1">
    <source>
        <dbReference type="SAM" id="Phobius"/>
    </source>
</evidence>
<evidence type="ECO:0000313" key="3">
    <source>
        <dbReference type="Proteomes" id="UP000315700"/>
    </source>
</evidence>
<gene>
    <name evidence="2" type="ORF">Pan44_51980</name>
</gene>
<dbReference type="Proteomes" id="UP000315700">
    <property type="component" value="Chromosome"/>
</dbReference>
<keyword evidence="1" id="KW-1133">Transmembrane helix</keyword>
<feature type="transmembrane region" description="Helical" evidence="1">
    <location>
        <begin position="6"/>
        <end position="23"/>
    </location>
</feature>
<protein>
    <submittedName>
        <fullName evidence="2">Uncharacterized protein</fullName>
    </submittedName>
</protein>
<keyword evidence="3" id="KW-1185">Reference proteome</keyword>
<dbReference type="InParanoid" id="A0A517SLY0"/>
<dbReference type="AlphaFoldDB" id="A0A517SLY0"/>
<evidence type="ECO:0000313" key="2">
    <source>
        <dbReference type="EMBL" id="QDT57132.1"/>
    </source>
</evidence>